<evidence type="ECO:0000313" key="1">
    <source>
        <dbReference type="EMBL" id="EHJ91192.1"/>
    </source>
</evidence>
<reference evidence="1 2" key="1">
    <citation type="submission" date="2011-10" db="EMBL/GenBank/DDBJ databases">
        <authorList>
            <person name="Quillaguamn J."/>
            <person name="Guzmn D."/>
            <person name="Balderrama-Subieta A."/>
            <person name="Cardona-Ortuo C."/>
            <person name="Guevara-Martnez M."/>
            <person name="Callisaya-Quispe N."/>
        </authorList>
    </citation>
    <scope>NUCLEOTIDE SEQUENCE [LARGE SCALE GENOMIC DNA]</scope>
    <source>
        <strain evidence="1 2">LC1</strain>
    </source>
</reference>
<dbReference type="AlphaFoldDB" id="A0A7U9GF10"/>
<name>A0A7U9GF10_9GAMM</name>
<organism evidence="1 2">
    <name type="scientific">Vreelandella boliviensis LC1</name>
    <dbReference type="NCBI Taxonomy" id="1072583"/>
    <lineage>
        <taxon>Bacteria</taxon>
        <taxon>Pseudomonadati</taxon>
        <taxon>Pseudomonadota</taxon>
        <taxon>Gammaproteobacteria</taxon>
        <taxon>Oceanospirillales</taxon>
        <taxon>Halomonadaceae</taxon>
        <taxon>Vreelandella</taxon>
    </lineage>
</organism>
<proteinExistence type="predicted"/>
<sequence length="49" mass="5143">MGWLYYGALVDPVDLGISASEADYPAVAAGDYILGRIDASMSYRKAAAS</sequence>
<dbReference type="EMBL" id="JH393260">
    <property type="protein sequence ID" value="EHJ91192.1"/>
    <property type="molecule type" value="Genomic_DNA"/>
</dbReference>
<gene>
    <name evidence="1" type="ORF">KUC_3635</name>
</gene>
<dbReference type="RefSeq" id="WP_007114563.1">
    <property type="nucleotide sequence ID" value="NZ_JH393260.1"/>
</dbReference>
<accession>A0A7U9GF10</accession>
<dbReference type="Proteomes" id="UP000005756">
    <property type="component" value="Unassembled WGS sequence"/>
</dbReference>
<protein>
    <submittedName>
        <fullName evidence="1">Uncharacterized protein</fullName>
    </submittedName>
</protein>
<evidence type="ECO:0000313" key="2">
    <source>
        <dbReference type="Proteomes" id="UP000005756"/>
    </source>
</evidence>